<reference evidence="1" key="1">
    <citation type="journal article" date="2022" name="bioRxiv">
        <title>Sequencing and chromosome-scale assembly of the giantPleurodeles waltlgenome.</title>
        <authorList>
            <person name="Brown T."/>
            <person name="Elewa A."/>
            <person name="Iarovenko S."/>
            <person name="Subramanian E."/>
            <person name="Araus A.J."/>
            <person name="Petzold A."/>
            <person name="Susuki M."/>
            <person name="Suzuki K.-i.T."/>
            <person name="Hayashi T."/>
            <person name="Toyoda A."/>
            <person name="Oliveira C."/>
            <person name="Osipova E."/>
            <person name="Leigh N.D."/>
            <person name="Simon A."/>
            <person name="Yun M.H."/>
        </authorList>
    </citation>
    <scope>NUCLEOTIDE SEQUENCE</scope>
    <source>
        <strain evidence="1">20211129_DDA</strain>
        <tissue evidence="1">Liver</tissue>
    </source>
</reference>
<accession>A0AAV7WYQ5</accession>
<dbReference type="AlphaFoldDB" id="A0AAV7WYQ5"/>
<keyword evidence="2" id="KW-1185">Reference proteome</keyword>
<proteinExistence type="predicted"/>
<gene>
    <name evidence="1" type="ORF">NDU88_005740</name>
</gene>
<comment type="caution">
    <text evidence="1">The sequence shown here is derived from an EMBL/GenBank/DDBJ whole genome shotgun (WGS) entry which is preliminary data.</text>
</comment>
<protein>
    <submittedName>
        <fullName evidence="1">Uncharacterized protein</fullName>
    </submittedName>
</protein>
<dbReference type="EMBL" id="JANPWB010000001">
    <property type="protein sequence ID" value="KAJ1218157.1"/>
    <property type="molecule type" value="Genomic_DNA"/>
</dbReference>
<sequence length="203" mass="21441">MCLWPGILCTTAPVCGGAQLASILTCCVYFLSLLGVQLPSSFVCARAVRVVTRRAHSRAGARCSSSRETRADGCLCPTSALRVDACRSSRREGRAGGCLLSAAQWWVRARPVAANGECRSLEARGGGQWQADTWWLLLAGPSSRRSRGRIAVSCLYSGWSWLAGCAGATRCSVPGWVLRVGVFVGGDAIVGPPRRQMSGPPGA</sequence>
<name>A0AAV7WYQ5_PLEWA</name>
<evidence type="ECO:0000313" key="2">
    <source>
        <dbReference type="Proteomes" id="UP001066276"/>
    </source>
</evidence>
<evidence type="ECO:0000313" key="1">
    <source>
        <dbReference type="EMBL" id="KAJ1218157.1"/>
    </source>
</evidence>
<organism evidence="1 2">
    <name type="scientific">Pleurodeles waltl</name>
    <name type="common">Iberian ribbed newt</name>
    <dbReference type="NCBI Taxonomy" id="8319"/>
    <lineage>
        <taxon>Eukaryota</taxon>
        <taxon>Metazoa</taxon>
        <taxon>Chordata</taxon>
        <taxon>Craniata</taxon>
        <taxon>Vertebrata</taxon>
        <taxon>Euteleostomi</taxon>
        <taxon>Amphibia</taxon>
        <taxon>Batrachia</taxon>
        <taxon>Caudata</taxon>
        <taxon>Salamandroidea</taxon>
        <taxon>Salamandridae</taxon>
        <taxon>Pleurodelinae</taxon>
        <taxon>Pleurodeles</taxon>
    </lineage>
</organism>
<dbReference type="Proteomes" id="UP001066276">
    <property type="component" value="Chromosome 1_1"/>
</dbReference>